<accession>A0A0C3KK58</accession>
<dbReference type="Proteomes" id="UP000054217">
    <property type="component" value="Unassembled WGS sequence"/>
</dbReference>
<dbReference type="STRING" id="870435.A0A0C3KK58"/>
<dbReference type="InterPro" id="IPR038753">
    <property type="entry name" value="NFKBIL1"/>
</dbReference>
<dbReference type="GO" id="GO:0005634">
    <property type="term" value="C:nucleus"/>
    <property type="evidence" value="ECO:0007669"/>
    <property type="project" value="UniProtKB-SubCell"/>
</dbReference>
<evidence type="ECO:0000313" key="7">
    <source>
        <dbReference type="Proteomes" id="UP000054217"/>
    </source>
</evidence>
<evidence type="ECO:0000313" key="6">
    <source>
        <dbReference type="EMBL" id="KIO09982.1"/>
    </source>
</evidence>
<dbReference type="OrthoDB" id="412109at2759"/>
<dbReference type="GO" id="GO:0043124">
    <property type="term" value="P:negative regulation of canonical NF-kappaB signal transduction"/>
    <property type="evidence" value="ECO:0007669"/>
    <property type="project" value="InterPro"/>
</dbReference>
<evidence type="ECO:0000256" key="5">
    <source>
        <dbReference type="ARBA" id="ARBA00023242"/>
    </source>
</evidence>
<evidence type="ECO:0000256" key="4">
    <source>
        <dbReference type="ARBA" id="ARBA00023043"/>
    </source>
</evidence>
<reference evidence="6 7" key="1">
    <citation type="submission" date="2014-04" db="EMBL/GenBank/DDBJ databases">
        <authorList>
            <consortium name="DOE Joint Genome Institute"/>
            <person name="Kuo A."/>
            <person name="Kohler A."/>
            <person name="Costa M.D."/>
            <person name="Nagy L.G."/>
            <person name="Floudas D."/>
            <person name="Copeland A."/>
            <person name="Barry K.W."/>
            <person name="Cichocki N."/>
            <person name="Veneault-Fourrey C."/>
            <person name="LaButti K."/>
            <person name="Lindquist E.A."/>
            <person name="Lipzen A."/>
            <person name="Lundell T."/>
            <person name="Morin E."/>
            <person name="Murat C."/>
            <person name="Sun H."/>
            <person name="Tunlid A."/>
            <person name="Henrissat B."/>
            <person name="Grigoriev I.V."/>
            <person name="Hibbett D.S."/>
            <person name="Martin F."/>
            <person name="Nordberg H.P."/>
            <person name="Cantor M.N."/>
            <person name="Hua S.X."/>
        </authorList>
    </citation>
    <scope>NUCLEOTIDE SEQUENCE [LARGE SCALE GENOMIC DNA]</scope>
    <source>
        <strain evidence="6 7">Marx 270</strain>
    </source>
</reference>
<evidence type="ECO:0000256" key="2">
    <source>
        <dbReference type="ARBA" id="ARBA00022553"/>
    </source>
</evidence>
<dbReference type="HOGENOM" id="CLU_074404_0_0_1"/>
<evidence type="ECO:0000256" key="1">
    <source>
        <dbReference type="ARBA" id="ARBA00004123"/>
    </source>
</evidence>
<keyword evidence="7" id="KW-1185">Reference proteome</keyword>
<keyword evidence="3" id="KW-0677">Repeat</keyword>
<dbReference type="InParanoid" id="A0A0C3KK58"/>
<dbReference type="EMBL" id="KN831953">
    <property type="protein sequence ID" value="KIO09982.1"/>
    <property type="molecule type" value="Genomic_DNA"/>
</dbReference>
<dbReference type="PANTHER" id="PTHR15263:SF1">
    <property type="entry name" value="NF-KAPPA-B INHIBITOR-LIKE PROTEIN 1"/>
    <property type="match status" value="1"/>
</dbReference>
<sequence>MSTMEAGFQYRAHTLKPSPHDYHSKVAATHSKTGQTYPTPHPTLHFQFPRWSNAKYHYRATTPNPVYRKDLSETWRRERGTSGYSPRGHSTEEWVNEQIHFTDRSNDRQPSQPLDKEQLRRRMWDELLYQYETEAQKWMKHESGMEKGDREREPDDKKRAIREDISKIEARVRQRRDSERQAIAEERRRSVEKAMEMRRKEQERLNRAALEAWNSYESRWTAIVSSCEALSFEEIPWPVLVPPREAADVTADKISTFILHPAHSSHQSRKERIRSALLRWHPDRFRRLFQRIPESERKAVEEGICAVTRCLNDLLVVKESKVNVQGK</sequence>
<organism evidence="6 7">
    <name type="scientific">Pisolithus tinctorius Marx 270</name>
    <dbReference type="NCBI Taxonomy" id="870435"/>
    <lineage>
        <taxon>Eukaryota</taxon>
        <taxon>Fungi</taxon>
        <taxon>Dikarya</taxon>
        <taxon>Basidiomycota</taxon>
        <taxon>Agaricomycotina</taxon>
        <taxon>Agaricomycetes</taxon>
        <taxon>Agaricomycetidae</taxon>
        <taxon>Boletales</taxon>
        <taxon>Sclerodermatineae</taxon>
        <taxon>Pisolithaceae</taxon>
        <taxon>Pisolithus</taxon>
    </lineage>
</organism>
<gene>
    <name evidence="6" type="ORF">M404DRAFT_995966</name>
</gene>
<keyword evidence="5" id="KW-0539">Nucleus</keyword>
<proteinExistence type="predicted"/>
<dbReference type="AlphaFoldDB" id="A0A0C3KK58"/>
<name>A0A0C3KK58_PISTI</name>
<keyword evidence="4" id="KW-0040">ANK repeat</keyword>
<evidence type="ECO:0000256" key="3">
    <source>
        <dbReference type="ARBA" id="ARBA00022737"/>
    </source>
</evidence>
<dbReference type="PANTHER" id="PTHR15263">
    <property type="entry name" value="I-KAPPA-B-LIKE PROTEIN IKBL"/>
    <property type="match status" value="1"/>
</dbReference>
<comment type="subcellular location">
    <subcellularLocation>
        <location evidence="1">Nucleus</location>
    </subcellularLocation>
</comment>
<reference evidence="7" key="2">
    <citation type="submission" date="2015-01" db="EMBL/GenBank/DDBJ databases">
        <title>Evolutionary Origins and Diversification of the Mycorrhizal Mutualists.</title>
        <authorList>
            <consortium name="DOE Joint Genome Institute"/>
            <consortium name="Mycorrhizal Genomics Consortium"/>
            <person name="Kohler A."/>
            <person name="Kuo A."/>
            <person name="Nagy L.G."/>
            <person name="Floudas D."/>
            <person name="Copeland A."/>
            <person name="Barry K.W."/>
            <person name="Cichocki N."/>
            <person name="Veneault-Fourrey C."/>
            <person name="LaButti K."/>
            <person name="Lindquist E.A."/>
            <person name="Lipzen A."/>
            <person name="Lundell T."/>
            <person name="Morin E."/>
            <person name="Murat C."/>
            <person name="Riley R."/>
            <person name="Ohm R."/>
            <person name="Sun H."/>
            <person name="Tunlid A."/>
            <person name="Henrissat B."/>
            <person name="Grigoriev I.V."/>
            <person name="Hibbett D.S."/>
            <person name="Martin F."/>
        </authorList>
    </citation>
    <scope>NUCLEOTIDE SEQUENCE [LARGE SCALE GENOMIC DNA]</scope>
    <source>
        <strain evidence="7">Marx 270</strain>
    </source>
</reference>
<keyword evidence="2" id="KW-0597">Phosphoprotein</keyword>
<protein>
    <submittedName>
        <fullName evidence="6">Uncharacterized protein</fullName>
    </submittedName>
</protein>